<dbReference type="GO" id="GO:0020037">
    <property type="term" value="F:heme binding"/>
    <property type="evidence" value="ECO:0007669"/>
    <property type="project" value="InterPro"/>
</dbReference>
<evidence type="ECO:0000256" key="3">
    <source>
        <dbReference type="ARBA" id="ARBA00022723"/>
    </source>
</evidence>
<proteinExistence type="inferred from homology"/>
<comment type="cofactor">
    <cofactor evidence="5">
        <name>heme</name>
        <dbReference type="ChEBI" id="CHEBI:30413"/>
    </cofactor>
</comment>
<organism evidence="7 8">
    <name type="scientific">Chaetoceros tenuissimus</name>
    <dbReference type="NCBI Taxonomy" id="426638"/>
    <lineage>
        <taxon>Eukaryota</taxon>
        <taxon>Sar</taxon>
        <taxon>Stramenopiles</taxon>
        <taxon>Ochrophyta</taxon>
        <taxon>Bacillariophyta</taxon>
        <taxon>Coscinodiscophyceae</taxon>
        <taxon>Chaetocerotophycidae</taxon>
        <taxon>Chaetocerotales</taxon>
        <taxon>Chaetocerotaceae</taxon>
        <taxon>Chaetoceros</taxon>
    </lineage>
</organism>
<dbReference type="GO" id="GO:0042632">
    <property type="term" value="P:cholesterol homeostasis"/>
    <property type="evidence" value="ECO:0007669"/>
    <property type="project" value="TreeGrafter"/>
</dbReference>
<evidence type="ECO:0000313" key="7">
    <source>
        <dbReference type="EMBL" id="GFH59462.1"/>
    </source>
</evidence>
<keyword evidence="6" id="KW-0472">Membrane</keyword>
<name>A0AAD3HD49_9STRA</name>
<evidence type="ECO:0000256" key="2">
    <source>
        <dbReference type="ARBA" id="ARBA00022617"/>
    </source>
</evidence>
<gene>
    <name evidence="7" type="ORF">CTEN210_15938</name>
</gene>
<keyword evidence="2 5" id="KW-0349">Heme</keyword>
<evidence type="ECO:0000313" key="8">
    <source>
        <dbReference type="Proteomes" id="UP001054902"/>
    </source>
</evidence>
<dbReference type="PRINTS" id="PR00465">
    <property type="entry name" value="EP450IV"/>
</dbReference>
<feature type="binding site" description="axial binding residue" evidence="5">
    <location>
        <position position="443"/>
    </location>
    <ligand>
        <name>heme</name>
        <dbReference type="ChEBI" id="CHEBI:30413"/>
    </ligand>
    <ligandPart>
        <name>Fe</name>
        <dbReference type="ChEBI" id="CHEBI:18248"/>
    </ligandPart>
</feature>
<evidence type="ECO:0000256" key="5">
    <source>
        <dbReference type="PIRSR" id="PIRSR602403-1"/>
    </source>
</evidence>
<keyword evidence="3 5" id="KW-0479">Metal-binding</keyword>
<evidence type="ECO:0000256" key="1">
    <source>
        <dbReference type="ARBA" id="ARBA00010617"/>
    </source>
</evidence>
<evidence type="ECO:0008006" key="9">
    <source>
        <dbReference type="Google" id="ProtNLM"/>
    </source>
</evidence>
<dbReference type="InterPro" id="IPR050529">
    <property type="entry name" value="CYP450_sterol_14alpha_dmase"/>
</dbReference>
<dbReference type="GO" id="GO:0005506">
    <property type="term" value="F:iron ion binding"/>
    <property type="evidence" value="ECO:0007669"/>
    <property type="project" value="InterPro"/>
</dbReference>
<dbReference type="SUPFAM" id="SSF48264">
    <property type="entry name" value="Cytochrome P450"/>
    <property type="match status" value="1"/>
</dbReference>
<dbReference type="AlphaFoldDB" id="A0AAD3HD49"/>
<keyword evidence="6" id="KW-1133">Transmembrane helix</keyword>
<dbReference type="Proteomes" id="UP001054902">
    <property type="component" value="Unassembled WGS sequence"/>
</dbReference>
<comment type="similarity">
    <text evidence="1">Belongs to the cytochrome P450 family.</text>
</comment>
<feature type="transmembrane region" description="Helical" evidence="6">
    <location>
        <begin position="20"/>
        <end position="38"/>
    </location>
</feature>
<dbReference type="InterPro" id="IPR036396">
    <property type="entry name" value="Cyt_P450_sf"/>
</dbReference>
<comment type="caution">
    <text evidence="7">The sequence shown here is derived from an EMBL/GenBank/DDBJ whole genome shotgun (WGS) entry which is preliminary data.</text>
</comment>
<dbReference type="Gene3D" id="1.10.630.10">
    <property type="entry name" value="Cytochrome P450"/>
    <property type="match status" value="1"/>
</dbReference>
<dbReference type="PANTHER" id="PTHR24304:SF4">
    <property type="entry name" value="CYTOCHROME P450"/>
    <property type="match status" value="1"/>
</dbReference>
<keyword evidence="8" id="KW-1185">Reference proteome</keyword>
<accession>A0AAD3HD49</accession>
<keyword evidence="6" id="KW-0812">Transmembrane</keyword>
<dbReference type="InterPro" id="IPR002403">
    <property type="entry name" value="Cyt_P450_E_grp-IV"/>
</dbReference>
<feature type="transmembrane region" description="Helical" evidence="6">
    <location>
        <begin position="278"/>
        <end position="302"/>
    </location>
</feature>
<dbReference type="EMBL" id="BLLK01000064">
    <property type="protein sequence ID" value="GFH59462.1"/>
    <property type="molecule type" value="Genomic_DNA"/>
</dbReference>
<sequence>MERSFSLLPNEKARLVNYVLTLRSLMIIVFVTIASISIKKLYRKNAKHAAKSVLSWRMFHPLGYAVEYGTDWRKFVDKYSSVYGSVFRCRIAMKSFTFVNDHRLLTKMMQKNNVFRFDLIFMDLKEKVFQLSSPFDLHPRFHSAAVKYLSGDKLERLSERYVFFFQQIMSASYNTGTWLEINGKTFIDHLVFAGSSRAAIGDFDDNIISSDLKRHFDNFDNNIHLISAGIPECFLSSIRESQTYVTNYLATLPEEKESEFMEVVDWVCENMDVYRPKLLFLMLWAVNANSQPAIFWTLMFLLRDPHAMELLKEEAETVVKEETGWVADTNAGTTLPPLPASALMKMKGVHSYILDCIRIQSSYMALRQMSRDHLVELKTGEKFQFYKGDIIMGCNQHHRSDIFPEPMTPKVDRFIRNGNLFRDEFGNLVSSANLSFGMGKDLCPGKQFFLHEATCVVATLLLAYDVELKAPETPVPPPNMTRVGLGCMSLHPSYENDASVWIRIKRKSEVL</sequence>
<dbReference type="GO" id="GO:0016705">
    <property type="term" value="F:oxidoreductase activity, acting on paired donors, with incorporation or reduction of molecular oxygen"/>
    <property type="evidence" value="ECO:0007669"/>
    <property type="project" value="InterPro"/>
</dbReference>
<dbReference type="GO" id="GO:0008395">
    <property type="term" value="F:steroid hydroxylase activity"/>
    <property type="evidence" value="ECO:0007669"/>
    <property type="project" value="TreeGrafter"/>
</dbReference>
<reference evidence="7 8" key="1">
    <citation type="journal article" date="2021" name="Sci. Rep.">
        <title>The genome of the diatom Chaetoceros tenuissimus carries an ancient integrated fragment of an extant virus.</title>
        <authorList>
            <person name="Hongo Y."/>
            <person name="Kimura K."/>
            <person name="Takaki Y."/>
            <person name="Yoshida Y."/>
            <person name="Baba S."/>
            <person name="Kobayashi G."/>
            <person name="Nagasaki K."/>
            <person name="Hano T."/>
            <person name="Tomaru Y."/>
        </authorList>
    </citation>
    <scope>NUCLEOTIDE SEQUENCE [LARGE SCALE GENOMIC DNA]</scope>
    <source>
        <strain evidence="7 8">NIES-3715</strain>
    </source>
</reference>
<protein>
    <recommendedName>
        <fullName evidence="9">Cytochrome P450</fullName>
    </recommendedName>
</protein>
<dbReference type="InterPro" id="IPR001128">
    <property type="entry name" value="Cyt_P450"/>
</dbReference>
<keyword evidence="4 5" id="KW-0408">Iron</keyword>
<evidence type="ECO:0000256" key="6">
    <source>
        <dbReference type="SAM" id="Phobius"/>
    </source>
</evidence>
<evidence type="ECO:0000256" key="4">
    <source>
        <dbReference type="ARBA" id="ARBA00023004"/>
    </source>
</evidence>
<dbReference type="PANTHER" id="PTHR24304">
    <property type="entry name" value="CYTOCHROME P450 FAMILY 7"/>
    <property type="match status" value="1"/>
</dbReference>
<dbReference type="Pfam" id="PF00067">
    <property type="entry name" value="p450"/>
    <property type="match status" value="1"/>
</dbReference>